<dbReference type="Pfam" id="PF11927">
    <property type="entry name" value="HODM_asu-like"/>
    <property type="match status" value="1"/>
</dbReference>
<dbReference type="Proteomes" id="UP000829364">
    <property type="component" value="Chromosome 14"/>
</dbReference>
<accession>A0A9Q8QR56</accession>
<gene>
    <name evidence="1" type="ORF">JDV02_010713</name>
</gene>
<dbReference type="KEGG" id="ptkz:JDV02_010713"/>
<keyword evidence="2" id="KW-1185">Reference proteome</keyword>
<dbReference type="InterPro" id="IPR021848">
    <property type="entry name" value="HODM_asu-like"/>
</dbReference>
<dbReference type="OrthoDB" id="5043642at2759"/>
<organism evidence="1 2">
    <name type="scientific">Purpureocillium takamizusanense</name>
    <dbReference type="NCBI Taxonomy" id="2060973"/>
    <lineage>
        <taxon>Eukaryota</taxon>
        <taxon>Fungi</taxon>
        <taxon>Dikarya</taxon>
        <taxon>Ascomycota</taxon>
        <taxon>Pezizomycotina</taxon>
        <taxon>Sordariomycetes</taxon>
        <taxon>Hypocreomycetidae</taxon>
        <taxon>Hypocreales</taxon>
        <taxon>Ophiocordycipitaceae</taxon>
        <taxon>Purpureocillium</taxon>
    </lineage>
</organism>
<sequence length="396" mass="45896">MLGIDVENPLNRLPTESLVRMDEDYRNADHGSKIFSGFTVGEIEALGNFPDYAKLSGVAEPSPLVGFDIDSAAPRPYRPFRWPYHQTMSFQKMDPDYWIELESTYRERIAQRLALYTKHGSDVLQALPGSELACKELMEMMLQYMCTRYPECFRLDKSIFYNNILDTRTDLDKLHPLLVLLEHVPEDFAITLRNEETGRYHLRAGVVLSTLGWKLSQKMGLELGGVHAPVPSYKEKMAFSMDRFFTKMPAWSPIQRGSWGLEIGQPLFLPEDHPDWSHRESQNPDLHRDDVFLRADWQTLRRMPLSGGIVFNFKALFTPLEQFKDEPCIPSLILKILDQGEQGIMKYKATWHVEHVARPALEQYARSQIERGIMTKNWTEQTLDEYPFYPGYNKGH</sequence>
<evidence type="ECO:0000313" key="1">
    <source>
        <dbReference type="EMBL" id="UNI25003.1"/>
    </source>
</evidence>
<evidence type="ECO:0000313" key="2">
    <source>
        <dbReference type="Proteomes" id="UP000829364"/>
    </source>
</evidence>
<name>A0A9Q8QR56_9HYPO</name>
<dbReference type="EMBL" id="CP086367">
    <property type="protein sequence ID" value="UNI25003.1"/>
    <property type="molecule type" value="Genomic_DNA"/>
</dbReference>
<dbReference type="RefSeq" id="XP_047848484.1">
    <property type="nucleotide sequence ID" value="XM_047992470.1"/>
</dbReference>
<dbReference type="GeneID" id="72072656"/>
<protein>
    <submittedName>
        <fullName evidence="1">Uncharacterized protein</fullName>
    </submittedName>
</protein>
<dbReference type="AlphaFoldDB" id="A0A9Q8QR56"/>
<proteinExistence type="predicted"/>
<reference evidence="1" key="1">
    <citation type="submission" date="2021-11" db="EMBL/GenBank/DDBJ databases">
        <title>Purpureocillium_takamizusanense_genome.</title>
        <authorList>
            <person name="Nguyen N.-H."/>
        </authorList>
    </citation>
    <scope>NUCLEOTIDE SEQUENCE</scope>
    <source>
        <strain evidence="1">PT3</strain>
    </source>
</reference>